<dbReference type="SUPFAM" id="SSF53955">
    <property type="entry name" value="Lysozyme-like"/>
    <property type="match status" value="1"/>
</dbReference>
<dbReference type="InterPro" id="IPR008258">
    <property type="entry name" value="Transglycosylase_SLT_dom_1"/>
</dbReference>
<name>A0A0K2QQH3_9CAUD</name>
<accession>A0A0K2QQH3</accession>
<dbReference type="GeneID" id="26634503"/>
<sequence length="2123" mass="230032">MASKKKRGGRDDFNWDDDLDFDIPDFGGDNPEAVKKDRKPIATGVKSAAAGFGKTFTSEARLRKTLTKSLPKEYEEPISKAFEIKDGVRDLYNTSTTQANEITRETKRSVGRIARNLESALPKKLAEKLKAWGDSADSDTVGSQSKSEIEQGTIDTAFASIFAQTQQAQADNEKKRDARQVIQDQIDQKRHKDMTSILGSIDNSLLQLATFQDKIQTNYLKKSLELQFRSYFVQNDMLQLQAKFFEEFKTDLQAITKNTGLPDYVKKAPKEALLEHLREKTFDSLANSISKRRSQWLSGVFKKAQGKLTDTLGGLREGLSMVLDTVESGSSMYGSGFGPSAEELIGDAAGGFAGNKAQDWIAKKIRAQMLKNPKAVKYGNKLSQIFGNLPQFVGNEIENGKYADKLPEWLKDILKPETESAGIRTNREVDLDRAAQWSDKNSRSLNIVIPELLSKIHHELYVTRTGDVKSAPLSYDYEKGKFVSQKDRQNQLANTIVSGRAKDATKHQIDSIFKEIDPEGNIDTKARQAIAEGIYGANKRNVYFNRENMLSYGVLGDHPEARKKFEEYLDKDKSGAHERRLAKMFGNVGAYNGEVKDVIQTLIDQGRHGELADMGILDLKNGRINLDMIRRMELGGGWEQAAAESGANPIVGPGGAFGPQLPHGFNPNGGGPRPKLFGPKNQRGFINLGALFGGNKAKPQVGDKMIPGNAGDISEVSKMFREVIDSLNKVAKSGELGGSGIKGIEKAIEKASGKSELAEIRDILKRIEEKGIVGVNMTPEMLEEYFKGKLNNVTGYFGKGGQALKSGAGKLGKFAWDSIKGSYNRTRAIGKSIGKAVFGAGQGAFNWLAEQKDKFDLYIGNEVEPRLSKAKLEAGRYIDEATGKVITKFEDIKGAVKDLDTGEIVLKASEVKDAILKNFETGKSVLLRLTSWGKKSIKTAMDSIKKTADKLMNFSKSTYGMAWAGLKKAYERFTDGPQDVYLKDNYETPVLLKRIMVQGLYFDKDTLDPITKVSQIKGPVIDNEENVLITKEDLHNGLYDKNGQEIKTGFDKITQYIGNSIKNSINTYKKILGKGKDLGMRAMAWLKGLFGFDSPFTVFSSRTNDILTAIYALLNDRMPGERSPDLDSMIGKNPSGGGTGATVKQAGKAAGAFKEGFMKRWRRGKDQAQAKYDELKDRLPGDIERAKKAGGELRRDAKDKIDEWKDQHWDPAEQQVRERLGLGKDRVVDGLHAVVDTLRERLPKMKAKVEGDIDGDGIREGSIDDIRKKRAAAKQEKETEKKEAAAVAEKGSEKGAFAALANFFKKKKDGDDEDKDKDHSILGDVADAVEGEGGGKGKKRGRIGRGWDKLKGKLTPKGKGLGSRMLRGAGRLAMGVGKLGLKGAGLLLGGGLLSAETLLGGLSLVGSALGMAGTALGAIISSPVTVPLLIAAGVGAAGYFAYKWLTKPDPQPIEKVRLVQYGFKAGDIEAYKKMKSMEQLVKDAVVFKGENAEFDPKKVNLQEAMKLYGLNPTDSDHAKKFVDWFANRFRPIYLQHRALIKTSQSPKPLEDVDSNKPDFKKSYLDQCLFPGGHYSVTTNPFKDQAYLYTSQYTVEKQIKAAQEEVAKEGTKKDDKTKPDVPAGSAAAAAMAKNEAAKKALEKEQTKDKTSTVGVPKLDPNHDPDKVSAFKRLIAATTGANAAPGGPGRAPGDPISGPAGPKGESSQGSAKFDAGGLNVKQPGNGTGGDINAVPIPKGNGNWAALKDTIVTASKMAGVDPKLSAAITAVESGFDYTARPMDKKTGRLFSSAKGLNQFIDGTWNTMMSKYAKKYGIDPSTSAMDPRANALMGAEFIKENMAGLKQAVKRDLTATDVYIAHFMGLGGARKFLTADPNSAGASLFPDAAKANPWIYFKDPKTMTQPKTLGEIYGDFTQKLSKKLQTAGYSDSDIAGIGADPAKTKAENEKLQASQGAGPSGSGAGGTVNPGAPVASPKPTTPNSIANNPNVGPVPSAYQQETKAPKAAGLVDSPRPSYDPSAGGGAPVMAASPAPSQSQFVRQNTQLNAGDSLDIMKQSLKEEQTHTGLLQRIADGIDKLNSRFDKNMGVTQADATPPAPDEKNNYGKNSTPMTAPSIGFRRALAGS</sequence>
<dbReference type="RefSeq" id="YP_009207846.2">
    <property type="nucleotide sequence ID" value="NC_028899.1"/>
</dbReference>
<feature type="region of interest" description="Disordered" evidence="2">
    <location>
        <begin position="1308"/>
        <end position="1349"/>
    </location>
</feature>
<feature type="compositionally biased region" description="Acidic residues" evidence="2">
    <location>
        <begin position="14"/>
        <end position="23"/>
    </location>
</feature>
<evidence type="ECO:0000313" key="5">
    <source>
        <dbReference type="EMBL" id="BAS04834.2"/>
    </source>
</evidence>
<feature type="compositionally biased region" description="Basic and acidic residues" evidence="2">
    <location>
        <begin position="1634"/>
        <end position="1649"/>
    </location>
</feature>
<evidence type="ECO:0000259" key="4">
    <source>
        <dbReference type="Pfam" id="PF01464"/>
    </source>
</evidence>
<dbReference type="KEGG" id="vg:26634503"/>
<dbReference type="InterPro" id="IPR023346">
    <property type="entry name" value="Lysozyme-like_dom_sf"/>
</dbReference>
<dbReference type="Proteomes" id="UP000202583">
    <property type="component" value="Segment"/>
</dbReference>
<feature type="region of interest" description="Disordered" evidence="2">
    <location>
        <begin position="1"/>
        <end position="35"/>
    </location>
</feature>
<organism evidence="5 6">
    <name type="scientific">Ralstonia phage RSF1</name>
    <dbReference type="NCBI Taxonomy" id="1689679"/>
    <lineage>
        <taxon>Viruses</taxon>
        <taxon>Duplodnaviria</taxon>
        <taxon>Heunggongvirae</taxon>
        <taxon>Uroviricota</taxon>
        <taxon>Caudoviricetes</taxon>
        <taxon>Chimalliviridae</taxon>
        <taxon>Chiangmaivirus</taxon>
        <taxon>Chiangmaivirus RSF1</taxon>
    </lineage>
</organism>
<evidence type="ECO:0000256" key="2">
    <source>
        <dbReference type="SAM" id="MobiDB-lite"/>
    </source>
</evidence>
<dbReference type="Pfam" id="PF01464">
    <property type="entry name" value="SLT"/>
    <property type="match status" value="1"/>
</dbReference>
<feature type="compositionally biased region" description="Gly residues" evidence="2">
    <location>
        <begin position="1954"/>
        <end position="1964"/>
    </location>
</feature>
<keyword evidence="3" id="KW-1133">Transmembrane helix</keyword>
<dbReference type="Gene3D" id="1.10.530.10">
    <property type="match status" value="1"/>
</dbReference>
<feature type="compositionally biased region" description="Polar residues" evidence="2">
    <location>
        <begin position="2030"/>
        <end position="2043"/>
    </location>
</feature>
<keyword evidence="1" id="KW-0175">Coiled coil</keyword>
<reference evidence="5 6" key="1">
    <citation type="submission" date="2015-07" db="EMBL/GenBank/DDBJ databases">
        <title>Two Asian jumbo phage RSL2 and RSF1 infecting the phytopathogen Ralstonia solanacearum share common features related to the phi-KZ-like phages.</title>
        <authorList>
            <person name="Kawasaki T."/>
            <person name="Fujie M."/>
            <person name="Chatchawankanphanich O."/>
            <person name="Ogata H."/>
            <person name="Yamada T."/>
        </authorList>
    </citation>
    <scope>NUCLEOTIDE SEQUENCE [LARGE SCALE GENOMIC DNA]</scope>
    <source>
        <strain evidence="5 6">RSF1</strain>
    </source>
</reference>
<feature type="transmembrane region" description="Helical" evidence="3">
    <location>
        <begin position="1426"/>
        <end position="1445"/>
    </location>
</feature>
<feature type="region of interest" description="Disordered" evidence="2">
    <location>
        <begin position="1677"/>
        <end position="1724"/>
    </location>
</feature>
<feature type="compositionally biased region" description="Basic and acidic residues" evidence="2">
    <location>
        <begin position="1605"/>
        <end position="1618"/>
    </location>
</feature>
<feature type="coiled-coil region" evidence="1">
    <location>
        <begin position="1263"/>
        <end position="1290"/>
    </location>
</feature>
<proteinExistence type="predicted"/>
<keyword evidence="6" id="KW-1185">Reference proteome</keyword>
<feature type="compositionally biased region" description="Polar residues" evidence="2">
    <location>
        <begin position="1977"/>
        <end position="1986"/>
    </location>
</feature>
<keyword evidence="3" id="KW-0812">Transmembrane</keyword>
<feature type="region of interest" description="Disordered" evidence="2">
    <location>
        <begin position="1938"/>
        <end position="2043"/>
    </location>
</feature>
<feature type="domain" description="Transglycosylase SLT" evidence="4">
    <location>
        <begin position="1748"/>
        <end position="1843"/>
    </location>
</feature>
<evidence type="ECO:0000256" key="3">
    <source>
        <dbReference type="SAM" id="Phobius"/>
    </source>
</evidence>
<protein>
    <submittedName>
        <fullName evidence="5">Putative soluble lytic murein transglycosylase</fullName>
    </submittedName>
</protein>
<evidence type="ECO:0000256" key="1">
    <source>
        <dbReference type="SAM" id="Coils"/>
    </source>
</evidence>
<dbReference type="EMBL" id="AP014927">
    <property type="protein sequence ID" value="BAS04834.2"/>
    <property type="molecule type" value="Genomic_DNA"/>
</dbReference>
<evidence type="ECO:0000313" key="6">
    <source>
        <dbReference type="Proteomes" id="UP000202583"/>
    </source>
</evidence>
<feature type="region of interest" description="Disordered" evidence="2">
    <location>
        <begin position="1605"/>
        <end position="1664"/>
    </location>
</feature>
<feature type="region of interest" description="Disordered" evidence="2">
    <location>
        <begin position="2085"/>
        <end position="2115"/>
    </location>
</feature>
<keyword evidence="3" id="KW-0472">Membrane</keyword>